<dbReference type="SUPFAM" id="SSF54495">
    <property type="entry name" value="UBC-like"/>
    <property type="match status" value="1"/>
</dbReference>
<feature type="region of interest" description="Disordered" evidence="2">
    <location>
        <begin position="257"/>
        <end position="289"/>
    </location>
</feature>
<dbReference type="PANTHER" id="PTHR24067">
    <property type="entry name" value="UBIQUITIN-CONJUGATING ENZYME E2"/>
    <property type="match status" value="1"/>
</dbReference>
<gene>
    <name evidence="4" type="ORF">HK105_200007</name>
</gene>
<keyword evidence="5" id="KW-1185">Reference proteome</keyword>
<evidence type="ECO:0000313" key="5">
    <source>
        <dbReference type="Proteomes" id="UP001527925"/>
    </source>
</evidence>
<organism evidence="4 5">
    <name type="scientific">Polyrhizophydium stewartii</name>
    <dbReference type="NCBI Taxonomy" id="2732419"/>
    <lineage>
        <taxon>Eukaryota</taxon>
        <taxon>Fungi</taxon>
        <taxon>Fungi incertae sedis</taxon>
        <taxon>Chytridiomycota</taxon>
        <taxon>Chytridiomycota incertae sedis</taxon>
        <taxon>Chytridiomycetes</taxon>
        <taxon>Rhizophydiales</taxon>
        <taxon>Rhizophydiales incertae sedis</taxon>
        <taxon>Polyrhizophydium</taxon>
    </lineage>
</organism>
<dbReference type="InterPro" id="IPR050113">
    <property type="entry name" value="Ub_conjugating_enzyme"/>
</dbReference>
<feature type="compositionally biased region" description="Low complexity" evidence="2">
    <location>
        <begin position="271"/>
        <end position="289"/>
    </location>
</feature>
<evidence type="ECO:0000313" key="4">
    <source>
        <dbReference type="EMBL" id="KAL2919941.1"/>
    </source>
</evidence>
<protein>
    <recommendedName>
        <fullName evidence="3">UBC core domain-containing protein</fullName>
    </recommendedName>
</protein>
<accession>A0ABR4NK80</accession>
<feature type="domain" description="UBC core" evidence="3">
    <location>
        <begin position="5"/>
        <end position="156"/>
    </location>
</feature>
<evidence type="ECO:0000256" key="2">
    <source>
        <dbReference type="SAM" id="MobiDB-lite"/>
    </source>
</evidence>
<reference evidence="4 5" key="1">
    <citation type="submission" date="2023-09" db="EMBL/GenBank/DDBJ databases">
        <title>Pangenome analysis of Batrachochytrium dendrobatidis and related Chytrids.</title>
        <authorList>
            <person name="Yacoub M.N."/>
            <person name="Stajich J.E."/>
            <person name="James T.Y."/>
        </authorList>
    </citation>
    <scope>NUCLEOTIDE SEQUENCE [LARGE SCALE GENOMIC DNA]</scope>
    <source>
        <strain evidence="4 5">JEL0888</strain>
    </source>
</reference>
<dbReference type="Gene3D" id="3.10.110.10">
    <property type="entry name" value="Ubiquitin Conjugating Enzyme"/>
    <property type="match status" value="1"/>
</dbReference>
<sequence>MARSPAVKRLMQELAELTKNPSPDFVAEPIEGDMLEWHFTLRGPSEGGFAGGRYHGRLNFPADYPFKPPDITFLTPNGRFEVNKKICLSITGFHPESWRPAWGVRTTLVALISFFPTAGQGAVGALDWTEAERKLQAARSRSWSCPTCGAAMAGALPDESVVPLGHYEVDPEIALNVRDSQTASQDTVNAAGADQPDAAGAPEEDQAQAAMAPNAQGSAAAAAAAAAATNFEPAAPAVPAEAAQTAAVAIEALRPEQAPAPAPAGPRRRAAAPAAPARPAPAQTQAAVAPASETTQYSSLLDALDFAISTVIGMAIVYTLAKLLRLA</sequence>
<evidence type="ECO:0000259" key="3">
    <source>
        <dbReference type="PROSITE" id="PS50127"/>
    </source>
</evidence>
<dbReference type="CDD" id="cd23799">
    <property type="entry name" value="UBCc_UBE2J"/>
    <property type="match status" value="1"/>
</dbReference>
<keyword evidence="1" id="KW-0833">Ubl conjugation pathway</keyword>
<evidence type="ECO:0000256" key="1">
    <source>
        <dbReference type="ARBA" id="ARBA00022786"/>
    </source>
</evidence>
<feature type="compositionally biased region" description="Low complexity" evidence="2">
    <location>
        <begin position="190"/>
        <end position="214"/>
    </location>
</feature>
<proteinExistence type="predicted"/>
<feature type="region of interest" description="Disordered" evidence="2">
    <location>
        <begin position="180"/>
        <end position="214"/>
    </location>
</feature>
<dbReference type="InterPro" id="IPR000608">
    <property type="entry name" value="UBC"/>
</dbReference>
<dbReference type="Pfam" id="PF00179">
    <property type="entry name" value="UQ_con"/>
    <property type="match status" value="1"/>
</dbReference>
<dbReference type="Proteomes" id="UP001527925">
    <property type="component" value="Unassembled WGS sequence"/>
</dbReference>
<dbReference type="InterPro" id="IPR016135">
    <property type="entry name" value="UBQ-conjugating_enzyme/RWD"/>
</dbReference>
<dbReference type="SMART" id="SM00212">
    <property type="entry name" value="UBCc"/>
    <property type="match status" value="1"/>
</dbReference>
<name>A0ABR4NK80_9FUNG</name>
<dbReference type="EMBL" id="JADGIZ020000001">
    <property type="protein sequence ID" value="KAL2919941.1"/>
    <property type="molecule type" value="Genomic_DNA"/>
</dbReference>
<dbReference type="PROSITE" id="PS50127">
    <property type="entry name" value="UBC_2"/>
    <property type="match status" value="1"/>
</dbReference>
<comment type="caution">
    <text evidence="4">The sequence shown here is derived from an EMBL/GenBank/DDBJ whole genome shotgun (WGS) entry which is preliminary data.</text>
</comment>